<evidence type="ECO:0000256" key="7">
    <source>
        <dbReference type="ARBA" id="ARBA00023049"/>
    </source>
</evidence>
<name>A0AAD5EB25_UMBRA</name>
<dbReference type="Pfam" id="PF01431">
    <property type="entry name" value="Peptidase_M13"/>
    <property type="match status" value="1"/>
</dbReference>
<dbReference type="Gene3D" id="1.10.1380.10">
    <property type="entry name" value="Neutral endopeptidase , domain2"/>
    <property type="match status" value="1"/>
</dbReference>
<reference evidence="10" key="2">
    <citation type="journal article" date="2022" name="Proc. Natl. Acad. Sci. U.S.A.">
        <title>Diploid-dominant life cycles characterize the early evolution of Fungi.</title>
        <authorList>
            <person name="Amses K.R."/>
            <person name="Simmons D.R."/>
            <person name="Longcore J.E."/>
            <person name="Mondo S.J."/>
            <person name="Seto K."/>
            <person name="Jeronimo G.H."/>
            <person name="Bonds A.E."/>
            <person name="Quandt C.A."/>
            <person name="Davis W.J."/>
            <person name="Chang Y."/>
            <person name="Federici B.A."/>
            <person name="Kuo A."/>
            <person name="LaButti K."/>
            <person name="Pangilinan J."/>
            <person name="Andreopoulos W."/>
            <person name="Tritt A."/>
            <person name="Riley R."/>
            <person name="Hundley H."/>
            <person name="Johnson J."/>
            <person name="Lipzen A."/>
            <person name="Barry K."/>
            <person name="Lang B.F."/>
            <person name="Cuomo C.A."/>
            <person name="Buchler N.E."/>
            <person name="Grigoriev I.V."/>
            <person name="Spatafora J.W."/>
            <person name="Stajich J.E."/>
            <person name="James T.Y."/>
        </authorList>
    </citation>
    <scope>NUCLEOTIDE SEQUENCE</scope>
    <source>
        <strain evidence="10">AG</strain>
    </source>
</reference>
<dbReference type="GO" id="GO:0046872">
    <property type="term" value="F:metal ion binding"/>
    <property type="evidence" value="ECO:0007669"/>
    <property type="project" value="UniProtKB-KW"/>
</dbReference>
<evidence type="ECO:0000259" key="8">
    <source>
        <dbReference type="Pfam" id="PF01431"/>
    </source>
</evidence>
<dbReference type="CDD" id="cd08662">
    <property type="entry name" value="M13"/>
    <property type="match status" value="1"/>
</dbReference>
<gene>
    <name evidence="10" type="ORF">K450DRAFT_236931</name>
</gene>
<dbReference type="PANTHER" id="PTHR11733">
    <property type="entry name" value="ZINC METALLOPROTEASE FAMILY M13 NEPRILYSIN-RELATED"/>
    <property type="match status" value="1"/>
</dbReference>
<keyword evidence="5" id="KW-0378">Hydrolase</keyword>
<protein>
    <recommendedName>
        <fullName evidence="12">Endothelin-converting enzyme 1</fullName>
    </recommendedName>
</protein>
<accession>A0AAD5EB25</accession>
<keyword evidence="4" id="KW-0479">Metal-binding</keyword>
<evidence type="ECO:0008006" key="12">
    <source>
        <dbReference type="Google" id="ProtNLM"/>
    </source>
</evidence>
<dbReference type="RefSeq" id="XP_051445422.1">
    <property type="nucleotide sequence ID" value="XM_051588337.1"/>
</dbReference>
<keyword evidence="7" id="KW-0482">Metalloprotease</keyword>
<dbReference type="GeneID" id="75913682"/>
<feature type="domain" description="Peptidase M13 C-terminal" evidence="8">
    <location>
        <begin position="508"/>
        <end position="722"/>
    </location>
</feature>
<reference evidence="10" key="1">
    <citation type="submission" date="2021-06" db="EMBL/GenBank/DDBJ databases">
        <authorList>
            <consortium name="DOE Joint Genome Institute"/>
            <person name="Mondo S.J."/>
            <person name="Amses K.R."/>
            <person name="Simmons D.R."/>
            <person name="Longcore J.E."/>
            <person name="Seto K."/>
            <person name="Alves G.H."/>
            <person name="Bonds A.E."/>
            <person name="Quandt C.A."/>
            <person name="Davis W.J."/>
            <person name="Chang Y."/>
            <person name="Letcher P.M."/>
            <person name="Powell M.J."/>
            <person name="Kuo A."/>
            <person name="Labutti K."/>
            <person name="Pangilinan J."/>
            <person name="Andreopoulos W."/>
            <person name="Tritt A."/>
            <person name="Riley R."/>
            <person name="Hundley H."/>
            <person name="Johnson J."/>
            <person name="Lipzen A."/>
            <person name="Barry K."/>
            <person name="Berbee M.L."/>
            <person name="Buchler N.E."/>
            <person name="Grigoriev I.V."/>
            <person name="Spatafora J.W."/>
            <person name="Stajich J.E."/>
            <person name="James T.Y."/>
        </authorList>
    </citation>
    <scope>NUCLEOTIDE SEQUENCE</scope>
    <source>
        <strain evidence="10">AG</strain>
    </source>
</reference>
<organism evidence="10 11">
    <name type="scientific">Umbelopsis ramanniana AG</name>
    <dbReference type="NCBI Taxonomy" id="1314678"/>
    <lineage>
        <taxon>Eukaryota</taxon>
        <taxon>Fungi</taxon>
        <taxon>Fungi incertae sedis</taxon>
        <taxon>Mucoromycota</taxon>
        <taxon>Mucoromycotina</taxon>
        <taxon>Umbelopsidomycetes</taxon>
        <taxon>Umbelopsidales</taxon>
        <taxon>Umbelopsidaceae</taxon>
        <taxon>Umbelopsis</taxon>
    </lineage>
</organism>
<sequence>MLGVFQDLLKMTGFPMESTGVCQSQTCLLTAASILHDIDKKVDPCTDFYQYSCGGWINAHKIRDDQAQTGSFDNVSEDIENILKQIFENTYDNLHTFGNFTVDPDLKAKDEEIFDKAKHYYESCIDEAAIDSRGSEPIRTLLEKFNSIWEDSKRNNIESITSAMSFLISNGAYPFFAFDGDADAENPGVNTLTLGQSGLQLPSKQYYTVPATMELYKGAVNDIWSAIFTQKDSKIFGADHNISAAVDSLVKFETALANISNSSDELRDPVANYNPMTVKNLTSTVPNIDWHLMVSKLQASTVPVDTIIVESPQYLVSVGKLIAETDVMIVRYHFINVLIFSLIDTLSTSIRAPNVKLSAILDGTKVIPPRWKTCMRNVGDVLGQLVGRYYAITKFGTDAQSFSDAFLHTIRDSLEQRLQALDFLDDVTRQRALDKLHKIVQKVGYSKSEPDVMSPESLDMYYKSISSIPDQYFDNYLSYLQWDSKRTWEIYGKPVNRLRWGMNPQDVNAYYNPLLNEIVFPAGILQMPFFDLEYPSCLNYGGIGAVMGHELTHAFDDSGRQYDEDGRIASWWLKETEAKFDERAQCFVKQYSAFTVTGSDNQSVNVNGKLTLGENLADNGGVLIAFNAWRNSLANATVDQPNSEQTLPGLEEFTPEQLFFINYGRIWCQNIRPEKSVKRIYTDPHSPNRWRVNGVAQNSDEFAKAFKCPPKAPMNTEAKCHLW</sequence>
<evidence type="ECO:0000256" key="1">
    <source>
        <dbReference type="ARBA" id="ARBA00001947"/>
    </source>
</evidence>
<evidence type="ECO:0000256" key="6">
    <source>
        <dbReference type="ARBA" id="ARBA00022833"/>
    </source>
</evidence>
<dbReference type="AlphaFoldDB" id="A0AAD5EB25"/>
<feature type="domain" description="Peptidase M13 N-terminal" evidence="9">
    <location>
        <begin position="44"/>
        <end position="445"/>
    </location>
</feature>
<dbReference type="InterPro" id="IPR024079">
    <property type="entry name" value="MetalloPept_cat_dom_sf"/>
</dbReference>
<comment type="cofactor">
    <cofactor evidence="1">
        <name>Zn(2+)</name>
        <dbReference type="ChEBI" id="CHEBI:29105"/>
    </cofactor>
</comment>
<dbReference type="InterPro" id="IPR042089">
    <property type="entry name" value="Peptidase_M13_dom_2"/>
</dbReference>
<proteinExistence type="inferred from homology"/>
<dbReference type="GO" id="GO:0004222">
    <property type="term" value="F:metalloendopeptidase activity"/>
    <property type="evidence" value="ECO:0007669"/>
    <property type="project" value="InterPro"/>
</dbReference>
<comment type="caution">
    <text evidence="10">The sequence shown here is derived from an EMBL/GenBank/DDBJ whole genome shotgun (WGS) entry which is preliminary data.</text>
</comment>
<dbReference type="PROSITE" id="PS51885">
    <property type="entry name" value="NEPRILYSIN"/>
    <property type="match status" value="1"/>
</dbReference>
<dbReference type="InterPro" id="IPR008753">
    <property type="entry name" value="Peptidase_M13_N"/>
</dbReference>
<evidence type="ECO:0000256" key="5">
    <source>
        <dbReference type="ARBA" id="ARBA00022801"/>
    </source>
</evidence>
<evidence type="ECO:0000256" key="2">
    <source>
        <dbReference type="ARBA" id="ARBA00007357"/>
    </source>
</evidence>
<dbReference type="PRINTS" id="PR00786">
    <property type="entry name" value="NEPRILYSIN"/>
</dbReference>
<evidence type="ECO:0000313" key="11">
    <source>
        <dbReference type="Proteomes" id="UP001206595"/>
    </source>
</evidence>
<dbReference type="InterPro" id="IPR000718">
    <property type="entry name" value="Peptidase_M13"/>
</dbReference>
<dbReference type="GO" id="GO:0005886">
    <property type="term" value="C:plasma membrane"/>
    <property type="evidence" value="ECO:0007669"/>
    <property type="project" value="TreeGrafter"/>
</dbReference>
<evidence type="ECO:0000256" key="3">
    <source>
        <dbReference type="ARBA" id="ARBA00022670"/>
    </source>
</evidence>
<dbReference type="EMBL" id="MU620912">
    <property type="protein sequence ID" value="KAI8580418.1"/>
    <property type="molecule type" value="Genomic_DNA"/>
</dbReference>
<keyword evidence="6" id="KW-0862">Zinc</keyword>
<dbReference type="Gene3D" id="3.40.390.10">
    <property type="entry name" value="Collagenase (Catalytic Domain)"/>
    <property type="match status" value="1"/>
</dbReference>
<evidence type="ECO:0000259" key="9">
    <source>
        <dbReference type="Pfam" id="PF05649"/>
    </source>
</evidence>
<dbReference type="GO" id="GO:0016485">
    <property type="term" value="P:protein processing"/>
    <property type="evidence" value="ECO:0007669"/>
    <property type="project" value="TreeGrafter"/>
</dbReference>
<dbReference type="Proteomes" id="UP001206595">
    <property type="component" value="Unassembled WGS sequence"/>
</dbReference>
<dbReference type="Pfam" id="PF05649">
    <property type="entry name" value="Peptidase_M13_N"/>
    <property type="match status" value="1"/>
</dbReference>
<evidence type="ECO:0000313" key="10">
    <source>
        <dbReference type="EMBL" id="KAI8580418.1"/>
    </source>
</evidence>
<dbReference type="InterPro" id="IPR018497">
    <property type="entry name" value="Peptidase_M13_C"/>
</dbReference>
<keyword evidence="3" id="KW-0645">Protease</keyword>
<dbReference type="PANTHER" id="PTHR11733:SF167">
    <property type="entry name" value="FI17812P1-RELATED"/>
    <property type="match status" value="1"/>
</dbReference>
<evidence type="ECO:0000256" key="4">
    <source>
        <dbReference type="ARBA" id="ARBA00022723"/>
    </source>
</evidence>
<keyword evidence="11" id="KW-1185">Reference proteome</keyword>
<comment type="similarity">
    <text evidence="2">Belongs to the peptidase M13 family.</text>
</comment>
<dbReference type="SUPFAM" id="SSF55486">
    <property type="entry name" value="Metalloproteases ('zincins'), catalytic domain"/>
    <property type="match status" value="1"/>
</dbReference>